<reference evidence="2 3" key="1">
    <citation type="journal article" date="2016" name="Nat. Commun.">
        <title>Thousands of microbial genomes shed light on interconnected biogeochemical processes in an aquifer system.</title>
        <authorList>
            <person name="Anantharaman K."/>
            <person name="Brown C.T."/>
            <person name="Hug L.A."/>
            <person name="Sharon I."/>
            <person name="Castelle C.J."/>
            <person name="Probst A.J."/>
            <person name="Thomas B.C."/>
            <person name="Singh A."/>
            <person name="Wilkins M.J."/>
            <person name="Karaoz U."/>
            <person name="Brodie E.L."/>
            <person name="Williams K.H."/>
            <person name="Hubbard S.S."/>
            <person name="Banfield J.F."/>
        </authorList>
    </citation>
    <scope>NUCLEOTIDE SEQUENCE [LARGE SCALE GENOMIC DNA]</scope>
</reference>
<evidence type="ECO:0000259" key="1">
    <source>
        <dbReference type="Pfam" id="PF20803"/>
    </source>
</evidence>
<name>A0A1G2JQW3_9BACT</name>
<organism evidence="2 3">
    <name type="scientific">Candidatus Staskawiczbacteria bacterium RIFOXYD1_FULL_32_13</name>
    <dbReference type="NCBI Taxonomy" id="1802234"/>
    <lineage>
        <taxon>Bacteria</taxon>
        <taxon>Candidatus Staskawicziibacteriota</taxon>
    </lineage>
</organism>
<dbReference type="Pfam" id="PF20803">
    <property type="entry name" value="PaaX_M"/>
    <property type="match status" value="1"/>
</dbReference>
<accession>A0A1G2JQW3</accession>
<comment type="caution">
    <text evidence="2">The sequence shown here is derived from an EMBL/GenBank/DDBJ whole genome shotgun (WGS) entry which is preliminary data.</text>
</comment>
<dbReference type="SUPFAM" id="SSF143430">
    <property type="entry name" value="TTP0101/SSO1404-like"/>
    <property type="match status" value="1"/>
</dbReference>
<dbReference type="EMBL" id="MHPU01000016">
    <property type="protein sequence ID" value="OGZ88831.1"/>
    <property type="molecule type" value="Genomic_DNA"/>
</dbReference>
<evidence type="ECO:0000313" key="3">
    <source>
        <dbReference type="Proteomes" id="UP000178935"/>
    </source>
</evidence>
<sequence>MQKKLIRNKKIKKIGFSKIVFDYLKDVSLGILDLTVTLVIDPKAIIKKTSYSNHDIYYSEQMHYFRRSPYFEEKDNKIYVTPKGRVKIIKNILEEKLNKEAGWKGFWWAVAFDIPEKKRQARDLLRRELKAMHFIEVQKSIWVTPYDIEKELSILLKLWLKDLGDNIRIFKIEKISDDADLREYFKIA</sequence>
<dbReference type="Proteomes" id="UP000178935">
    <property type="component" value="Unassembled WGS sequence"/>
</dbReference>
<protein>
    <recommendedName>
        <fullName evidence="1">Transcriptional repressor PaaX-like central Cas2-like domain-containing protein</fullName>
    </recommendedName>
</protein>
<proteinExistence type="predicted"/>
<feature type="domain" description="Transcriptional repressor PaaX-like central Cas2-like" evidence="1">
    <location>
        <begin position="101"/>
        <end position="158"/>
    </location>
</feature>
<gene>
    <name evidence="2" type="ORF">A2561_05080</name>
</gene>
<dbReference type="Gene3D" id="3.30.70.2650">
    <property type="match status" value="1"/>
</dbReference>
<evidence type="ECO:0000313" key="2">
    <source>
        <dbReference type="EMBL" id="OGZ88831.1"/>
    </source>
</evidence>
<dbReference type="AlphaFoldDB" id="A0A1G2JQW3"/>
<dbReference type="InterPro" id="IPR048846">
    <property type="entry name" value="PaaX-like_central"/>
</dbReference>